<dbReference type="CDD" id="cd21378">
    <property type="entry name" value="eIF3E"/>
    <property type="match status" value="1"/>
</dbReference>
<evidence type="ECO:0000259" key="7">
    <source>
        <dbReference type="PROSITE" id="PS50250"/>
    </source>
</evidence>
<dbReference type="SMART" id="SM00088">
    <property type="entry name" value="PINT"/>
    <property type="match status" value="1"/>
</dbReference>
<dbReference type="GO" id="GO:0001732">
    <property type="term" value="P:formation of cytoplasmic translation initiation complex"/>
    <property type="evidence" value="ECO:0007669"/>
    <property type="project" value="UniProtKB-UniRule"/>
</dbReference>
<evidence type="ECO:0000256" key="3">
    <source>
        <dbReference type="ARBA" id="ARBA00022917"/>
    </source>
</evidence>
<dbReference type="PIRSF" id="PIRSF016255">
    <property type="entry name" value="eIF3e_su6"/>
    <property type="match status" value="1"/>
</dbReference>
<dbReference type="SMART" id="SM01186">
    <property type="entry name" value="eIF3_N"/>
    <property type="match status" value="1"/>
</dbReference>
<dbReference type="HAMAP" id="MF_03004">
    <property type="entry name" value="eIF3e"/>
    <property type="match status" value="1"/>
</dbReference>
<keyword evidence="3 4" id="KW-0648">Protein biosynthesis</keyword>
<sequence>MADTDLTSTILGYTDRHLGLALLSHLADLEIFNKDDIAKATYDLVRGTSMFEYAISLYEQAFPGQDPPKELVKQAEDVQSIQERLTAEADRVLNVIEDPTLVDSLKQDKAQNLAYLEDKYQLTVDQINALYRLGYFHYSIGNYSDASSYLYHFRVLSIDPELTTSSHWGKMAADILSGDWDRALEEVKLLREQIDSSRPDEGGHEAVLQKRTWLLHWSLFIWFNHPAGREGLVEMYLSPPYLNTIQTTCWWLLRYLVAALVLTRRSTRTYIISQPVSSLNPGSSPTVKLSPAAALRDVTRALSLEAHRTEKDPILNFVRQLCTEFDFEKSQEELRKAQDVASKDFFLADHADAFVESARFLVSEAYCRIHQRVDIGDLSKRLNMTKEEGEKWIVNLVRDTRGDAKIDFKEGMVYMNQTTPAVYQSVIEKTRGFTFRTAAMGQAMDRKAHPITANHNESRGGGSGGGRGGRGGGRGGGQRGGGDRGASKDNQNQNQTQQPNGVVPTPAQEPTAA</sequence>
<feature type="compositionally biased region" description="Low complexity" evidence="6">
    <location>
        <begin position="490"/>
        <end position="500"/>
    </location>
</feature>
<proteinExistence type="inferred from homology"/>
<comment type="subunit">
    <text evidence="4 5">Component of the eukaryotic translation initiation factor 3 (eIF-3) complex.</text>
</comment>
<comment type="function">
    <text evidence="4">Component of the eukaryotic translation initiation factor 3 (eIF-3) complex, which is involved in protein synthesis of a specialized repertoire of mRNAs and, together with other initiation factors, stimulates binding of mRNA and methionyl-tRNAi to the 40S ribosome. The eIF-3 complex specifically targets and initiates translation of a subset of mRNAs involved in cell proliferation.</text>
</comment>
<dbReference type="EMBL" id="KZ819635">
    <property type="protein sequence ID" value="PWN92163.1"/>
    <property type="molecule type" value="Genomic_DNA"/>
</dbReference>
<dbReference type="InParanoid" id="A0A316YVT7"/>
<dbReference type="PROSITE" id="PS50250">
    <property type="entry name" value="PCI"/>
    <property type="match status" value="1"/>
</dbReference>
<evidence type="ECO:0000313" key="8">
    <source>
        <dbReference type="EMBL" id="PWN92163.1"/>
    </source>
</evidence>
<dbReference type="Proteomes" id="UP000245768">
    <property type="component" value="Unassembled WGS sequence"/>
</dbReference>
<dbReference type="AlphaFoldDB" id="A0A316YVT7"/>
<evidence type="ECO:0000256" key="2">
    <source>
        <dbReference type="ARBA" id="ARBA00022540"/>
    </source>
</evidence>
<dbReference type="GO" id="GO:0016282">
    <property type="term" value="C:eukaryotic 43S preinitiation complex"/>
    <property type="evidence" value="ECO:0007669"/>
    <property type="project" value="UniProtKB-UniRule"/>
</dbReference>
<evidence type="ECO:0000256" key="4">
    <source>
        <dbReference type="HAMAP-Rule" id="MF_03004"/>
    </source>
</evidence>
<dbReference type="InterPro" id="IPR036390">
    <property type="entry name" value="WH_DNA-bd_sf"/>
</dbReference>
<feature type="domain" description="PCI" evidence="7">
    <location>
        <begin position="233"/>
        <end position="420"/>
    </location>
</feature>
<evidence type="ECO:0000256" key="6">
    <source>
        <dbReference type="SAM" id="MobiDB-lite"/>
    </source>
</evidence>
<dbReference type="InterPro" id="IPR019010">
    <property type="entry name" value="eIF3e_N"/>
</dbReference>
<dbReference type="FunCoup" id="A0A316YVT7">
    <property type="interactions" value="834"/>
</dbReference>
<reference evidence="8 9" key="1">
    <citation type="journal article" date="2018" name="Mol. Biol. Evol.">
        <title>Broad Genomic Sampling Reveals a Smut Pathogenic Ancestry of the Fungal Clade Ustilaginomycotina.</title>
        <authorList>
            <person name="Kijpornyongpan T."/>
            <person name="Mondo S.J."/>
            <person name="Barry K."/>
            <person name="Sandor L."/>
            <person name="Lee J."/>
            <person name="Lipzen A."/>
            <person name="Pangilinan J."/>
            <person name="LaButti K."/>
            <person name="Hainaut M."/>
            <person name="Henrissat B."/>
            <person name="Grigoriev I.V."/>
            <person name="Spatafora J.W."/>
            <person name="Aime M.C."/>
        </authorList>
    </citation>
    <scope>NUCLEOTIDE SEQUENCE [LARGE SCALE GENOMIC DNA]</scope>
    <source>
        <strain evidence="8 9">MCA 4198</strain>
    </source>
</reference>
<gene>
    <name evidence="4" type="primary">INT6</name>
    <name evidence="8" type="ORF">FA10DRAFT_274744</name>
</gene>
<dbReference type="GO" id="GO:0071540">
    <property type="term" value="C:eukaryotic translation initiation factor 3 complex, eIF3e"/>
    <property type="evidence" value="ECO:0007669"/>
    <property type="project" value="UniProtKB-UniRule"/>
</dbReference>
<dbReference type="GO" id="GO:0033290">
    <property type="term" value="C:eukaryotic 48S preinitiation complex"/>
    <property type="evidence" value="ECO:0007669"/>
    <property type="project" value="UniProtKB-UniRule"/>
</dbReference>
<protein>
    <recommendedName>
        <fullName evidence="4 5">Eukaryotic translation initiation factor 3 subunit E</fullName>
        <shortName evidence="4">eIF3e</shortName>
    </recommendedName>
</protein>
<keyword evidence="2 4" id="KW-0396">Initiation factor</keyword>
<evidence type="ECO:0000256" key="5">
    <source>
        <dbReference type="PIRNR" id="PIRNR016255"/>
    </source>
</evidence>
<comment type="similarity">
    <text evidence="4 5">Belongs to the eIF-3 subunit E family.</text>
</comment>
<keyword evidence="1 4" id="KW-0963">Cytoplasm</keyword>
<dbReference type="InterPro" id="IPR000717">
    <property type="entry name" value="PCI_dom"/>
</dbReference>
<comment type="subcellular location">
    <subcellularLocation>
        <location evidence="4 5">Cytoplasm</location>
    </subcellularLocation>
</comment>
<keyword evidence="9" id="KW-1185">Reference proteome</keyword>
<accession>A0A316YVT7</accession>
<name>A0A316YVT7_9BASI</name>
<feature type="compositionally biased region" description="Gly residues" evidence="6">
    <location>
        <begin position="459"/>
        <end position="480"/>
    </location>
</feature>
<evidence type="ECO:0000313" key="9">
    <source>
        <dbReference type="Proteomes" id="UP000245768"/>
    </source>
</evidence>
<dbReference type="SUPFAM" id="SSF46785">
    <property type="entry name" value="Winged helix' DNA-binding domain"/>
    <property type="match status" value="1"/>
</dbReference>
<evidence type="ECO:0000256" key="1">
    <source>
        <dbReference type="ARBA" id="ARBA00022490"/>
    </source>
</evidence>
<dbReference type="InterPro" id="IPR016650">
    <property type="entry name" value="eIF3e"/>
</dbReference>
<dbReference type="OrthoDB" id="417252at2759"/>
<feature type="region of interest" description="Disordered" evidence="6">
    <location>
        <begin position="451"/>
        <end position="513"/>
    </location>
</feature>
<dbReference type="Pfam" id="PF09440">
    <property type="entry name" value="eIF3_N"/>
    <property type="match status" value="1"/>
</dbReference>
<organism evidence="8 9">
    <name type="scientific">Acaromyces ingoldii</name>
    <dbReference type="NCBI Taxonomy" id="215250"/>
    <lineage>
        <taxon>Eukaryota</taxon>
        <taxon>Fungi</taxon>
        <taxon>Dikarya</taxon>
        <taxon>Basidiomycota</taxon>
        <taxon>Ustilaginomycotina</taxon>
        <taxon>Exobasidiomycetes</taxon>
        <taxon>Exobasidiales</taxon>
        <taxon>Cryptobasidiaceae</taxon>
        <taxon>Acaromyces</taxon>
    </lineage>
</organism>
<dbReference type="STRING" id="215250.A0A316YVT7"/>
<dbReference type="PANTHER" id="PTHR10317">
    <property type="entry name" value="EUKARYOTIC TRANSLATION INITIATION FACTOR 3 SUBUNIT E"/>
    <property type="match status" value="1"/>
</dbReference>
<dbReference type="Pfam" id="PF01399">
    <property type="entry name" value="PCI"/>
    <property type="match status" value="1"/>
</dbReference>
<dbReference type="GO" id="GO:0003743">
    <property type="term" value="F:translation initiation factor activity"/>
    <property type="evidence" value="ECO:0007669"/>
    <property type="project" value="UniProtKB-UniRule"/>
</dbReference>